<proteinExistence type="predicted"/>
<accession>A0A835A4R1</accession>
<dbReference type="Proteomes" id="UP000636709">
    <property type="component" value="Unassembled WGS sequence"/>
</dbReference>
<dbReference type="EMBL" id="JACEFO010002611">
    <property type="protein sequence ID" value="KAF8654691.1"/>
    <property type="molecule type" value="Genomic_DNA"/>
</dbReference>
<gene>
    <name evidence="1" type="ORF">HU200_061492</name>
</gene>
<protein>
    <submittedName>
        <fullName evidence="1">Uncharacterized protein</fullName>
    </submittedName>
</protein>
<dbReference type="AlphaFoldDB" id="A0A835A4R1"/>
<evidence type="ECO:0000313" key="1">
    <source>
        <dbReference type="EMBL" id="KAF8654691.1"/>
    </source>
</evidence>
<comment type="caution">
    <text evidence="1">The sequence shown here is derived from an EMBL/GenBank/DDBJ whole genome shotgun (WGS) entry which is preliminary data.</text>
</comment>
<evidence type="ECO:0000313" key="2">
    <source>
        <dbReference type="Proteomes" id="UP000636709"/>
    </source>
</evidence>
<organism evidence="1 2">
    <name type="scientific">Digitaria exilis</name>
    <dbReference type="NCBI Taxonomy" id="1010633"/>
    <lineage>
        <taxon>Eukaryota</taxon>
        <taxon>Viridiplantae</taxon>
        <taxon>Streptophyta</taxon>
        <taxon>Embryophyta</taxon>
        <taxon>Tracheophyta</taxon>
        <taxon>Spermatophyta</taxon>
        <taxon>Magnoliopsida</taxon>
        <taxon>Liliopsida</taxon>
        <taxon>Poales</taxon>
        <taxon>Poaceae</taxon>
        <taxon>PACMAD clade</taxon>
        <taxon>Panicoideae</taxon>
        <taxon>Panicodae</taxon>
        <taxon>Paniceae</taxon>
        <taxon>Anthephorinae</taxon>
        <taxon>Digitaria</taxon>
    </lineage>
</organism>
<dbReference type="OrthoDB" id="669041at2759"/>
<reference evidence="1" key="1">
    <citation type="submission" date="2020-07" db="EMBL/GenBank/DDBJ databases">
        <title>Genome sequence and genetic diversity analysis of an under-domesticated orphan crop, white fonio (Digitaria exilis).</title>
        <authorList>
            <person name="Bennetzen J.L."/>
            <person name="Chen S."/>
            <person name="Ma X."/>
            <person name="Wang X."/>
            <person name="Yssel A.E.J."/>
            <person name="Chaluvadi S.R."/>
            <person name="Johnson M."/>
            <person name="Gangashetty P."/>
            <person name="Hamidou F."/>
            <person name="Sanogo M.D."/>
            <person name="Zwaenepoel A."/>
            <person name="Wallace J."/>
            <person name="Van De Peer Y."/>
            <person name="Van Deynze A."/>
        </authorList>
    </citation>
    <scope>NUCLEOTIDE SEQUENCE</scope>
    <source>
        <tissue evidence="1">Leaves</tissue>
    </source>
</reference>
<name>A0A835A4R1_9POAL</name>
<sequence>MATICCHHALAAVGGSVSQTSLGARRHAGASFPFSTMPSNYPRRLVSRAAINIPPDEFSIDGEALVRLKKIKDDQGQWGIETGDKDGVVKLWFLITGVSNVEKEVKVNLPDGSNVLTIKKVKAVTDADEPLDVRLLLTEDYDREGIKVEGKWTNAEGEVRLEVIITQKANTPIHKIHIN</sequence>
<keyword evidence="2" id="KW-1185">Reference proteome</keyword>